<feature type="binding site" evidence="21">
    <location>
        <position position="15"/>
    </location>
    <ligand>
        <name>substrate</name>
    </ligand>
</feature>
<evidence type="ECO:0000256" key="24">
    <source>
        <dbReference type="RuleBase" id="RU363065"/>
    </source>
</evidence>
<keyword evidence="19 24" id="KW-1208">Phospholipid metabolism</keyword>
<dbReference type="GO" id="GO:0005524">
    <property type="term" value="F:ATP binding"/>
    <property type="evidence" value="ECO:0007669"/>
    <property type="project" value="UniProtKB-KW"/>
</dbReference>
<dbReference type="GO" id="GO:0005886">
    <property type="term" value="C:plasma membrane"/>
    <property type="evidence" value="ECO:0007669"/>
    <property type="project" value="UniProtKB-SubCell"/>
</dbReference>
<keyword evidence="10 23" id="KW-0479">Metal-binding</keyword>
<name>A0A0M0I4H1_9VIBR</name>
<evidence type="ECO:0000256" key="7">
    <source>
        <dbReference type="ARBA" id="ARBA00022519"/>
    </source>
</evidence>
<feature type="binding site" evidence="22">
    <location>
        <position position="15"/>
    </location>
    <ligand>
        <name>ATP</name>
        <dbReference type="ChEBI" id="CHEBI:30616"/>
    </ligand>
</feature>
<feature type="transmembrane region" description="Helical" evidence="24">
    <location>
        <begin position="63"/>
        <end position="85"/>
    </location>
</feature>
<evidence type="ECO:0000256" key="8">
    <source>
        <dbReference type="ARBA" id="ARBA00022679"/>
    </source>
</evidence>
<dbReference type="PANTHER" id="PTHR34299:SF1">
    <property type="entry name" value="DIACYLGLYCEROL KINASE"/>
    <property type="match status" value="1"/>
</dbReference>
<dbReference type="OrthoDB" id="9796011at2"/>
<dbReference type="PROSITE" id="PS01069">
    <property type="entry name" value="DAGK_PROKAR"/>
    <property type="match status" value="1"/>
</dbReference>
<organism evidence="25 26">
    <name type="scientific">Vibrio hepatarius</name>
    <dbReference type="NCBI Taxonomy" id="171383"/>
    <lineage>
        <taxon>Bacteria</taxon>
        <taxon>Pseudomonadati</taxon>
        <taxon>Pseudomonadota</taxon>
        <taxon>Gammaproteobacteria</taxon>
        <taxon>Vibrionales</taxon>
        <taxon>Vibrionaceae</taxon>
        <taxon>Vibrio</taxon>
        <taxon>Vibrio oreintalis group</taxon>
    </lineage>
</organism>
<evidence type="ECO:0000256" key="20">
    <source>
        <dbReference type="PIRSR" id="PIRSR600829-1"/>
    </source>
</evidence>
<reference evidence="26" key="1">
    <citation type="submission" date="2015-08" db="EMBL/GenBank/DDBJ databases">
        <title>Vibrio galatheae sp. nov., a novel member of the Vibrionaceae family isolated from the Solomon Islands.</title>
        <authorList>
            <person name="Giubergia S."/>
            <person name="Machado H."/>
            <person name="Mateiu R.V."/>
            <person name="Gram L."/>
        </authorList>
    </citation>
    <scope>NUCLEOTIDE SEQUENCE [LARGE SCALE GENOMIC DNA]</scope>
    <source>
        <strain evidence="26">DSM 19134</strain>
    </source>
</reference>
<feature type="binding site" evidence="21">
    <location>
        <position position="75"/>
    </location>
    <ligand>
        <name>substrate</name>
    </ligand>
</feature>
<keyword evidence="12 24" id="KW-0418">Kinase</keyword>
<feature type="binding site" evidence="22">
    <location>
        <position position="82"/>
    </location>
    <ligand>
        <name>ATP</name>
        <dbReference type="ChEBI" id="CHEBI:30616"/>
    </ligand>
</feature>
<evidence type="ECO:0000313" key="25">
    <source>
        <dbReference type="EMBL" id="KOO09226.1"/>
    </source>
</evidence>
<feature type="transmembrane region" description="Helical" evidence="24">
    <location>
        <begin position="41"/>
        <end position="57"/>
    </location>
</feature>
<dbReference type="InterPro" id="IPR000829">
    <property type="entry name" value="DAGK"/>
</dbReference>
<comment type="similarity">
    <text evidence="2 24">Belongs to the bacterial diacylglycerol kinase family.</text>
</comment>
<keyword evidence="26" id="KW-1185">Reference proteome</keyword>
<evidence type="ECO:0000256" key="9">
    <source>
        <dbReference type="ARBA" id="ARBA00022692"/>
    </source>
</evidence>
<evidence type="ECO:0000256" key="16">
    <source>
        <dbReference type="ARBA" id="ARBA00023098"/>
    </source>
</evidence>
<evidence type="ECO:0000256" key="14">
    <source>
        <dbReference type="ARBA" id="ARBA00022842"/>
    </source>
</evidence>
<keyword evidence="18" id="KW-0594">Phospholipid biosynthesis</keyword>
<evidence type="ECO:0000256" key="3">
    <source>
        <dbReference type="ARBA" id="ARBA00012133"/>
    </source>
</evidence>
<dbReference type="Pfam" id="PF01219">
    <property type="entry name" value="DAGK_prokar"/>
    <property type="match status" value="1"/>
</dbReference>
<evidence type="ECO:0000256" key="11">
    <source>
        <dbReference type="ARBA" id="ARBA00022741"/>
    </source>
</evidence>
<dbReference type="PATRIC" id="fig|171383.3.peg.491"/>
<feature type="active site" description="Proton acceptor" evidence="20">
    <location>
        <position position="75"/>
    </location>
</feature>
<evidence type="ECO:0000256" key="19">
    <source>
        <dbReference type="ARBA" id="ARBA00023264"/>
    </source>
</evidence>
<evidence type="ECO:0000256" key="1">
    <source>
        <dbReference type="ARBA" id="ARBA00004429"/>
    </source>
</evidence>
<keyword evidence="5" id="KW-1003">Cell membrane</keyword>
<dbReference type="GO" id="GO:0004143">
    <property type="term" value="F:ATP-dependent diacylglycerol kinase activity"/>
    <property type="evidence" value="ECO:0007669"/>
    <property type="project" value="UniProtKB-EC"/>
</dbReference>
<keyword evidence="7 24" id="KW-0997">Cell inner membrane</keyword>
<accession>A0A0M0I4H1</accession>
<dbReference type="GO" id="GO:0006654">
    <property type="term" value="P:phosphatidic acid biosynthetic process"/>
    <property type="evidence" value="ECO:0007669"/>
    <property type="project" value="InterPro"/>
</dbReference>
<evidence type="ECO:0000256" key="6">
    <source>
        <dbReference type="ARBA" id="ARBA00022516"/>
    </source>
</evidence>
<evidence type="ECO:0000313" key="26">
    <source>
        <dbReference type="Proteomes" id="UP000037530"/>
    </source>
</evidence>
<evidence type="ECO:0000256" key="21">
    <source>
        <dbReference type="PIRSR" id="PIRSR600829-2"/>
    </source>
</evidence>
<comment type="subcellular location">
    <subcellularLocation>
        <location evidence="1 24">Cell inner membrane</location>
        <topology evidence="1 24">Multi-pass membrane protein</topology>
    </subcellularLocation>
</comment>
<dbReference type="InterPro" id="IPR033718">
    <property type="entry name" value="DAGK_prok"/>
</dbReference>
<evidence type="ECO:0000256" key="17">
    <source>
        <dbReference type="ARBA" id="ARBA00023136"/>
    </source>
</evidence>
<evidence type="ECO:0000256" key="4">
    <source>
        <dbReference type="ARBA" id="ARBA00017575"/>
    </source>
</evidence>
<evidence type="ECO:0000256" key="23">
    <source>
        <dbReference type="PIRSR" id="PIRSR600829-4"/>
    </source>
</evidence>
<dbReference type="GO" id="GO:0046872">
    <property type="term" value="F:metal ion binding"/>
    <property type="evidence" value="ECO:0007669"/>
    <property type="project" value="UniProtKB-KW"/>
</dbReference>
<feature type="binding site" evidence="21">
    <location>
        <begin position="36"/>
        <end position="40"/>
    </location>
    <ligand>
        <name>substrate</name>
    </ligand>
</feature>
<keyword evidence="6" id="KW-0444">Lipid biosynthesis</keyword>
<feature type="binding site" evidence="23">
    <location>
        <position position="82"/>
    </location>
    <ligand>
        <name>a divalent metal cation</name>
        <dbReference type="ChEBI" id="CHEBI:60240"/>
    </ligand>
</feature>
<comment type="cofactor">
    <cofactor evidence="23">
        <name>Mg(2+)</name>
        <dbReference type="ChEBI" id="CHEBI:18420"/>
    </cofactor>
    <text evidence="23">Mn(2+), Zn(2+), Cd(2+) and Co(2+) support activity to lesser extents.</text>
</comment>
<dbReference type="STRING" id="171383.AKJ31_02370"/>
<feature type="binding site" evidence="21">
    <location>
        <position position="104"/>
    </location>
    <ligand>
        <name>substrate</name>
    </ligand>
</feature>
<dbReference type="InterPro" id="IPR036945">
    <property type="entry name" value="DAGK_sf"/>
</dbReference>
<evidence type="ECO:0000256" key="5">
    <source>
        <dbReference type="ARBA" id="ARBA00022475"/>
    </source>
</evidence>
<protein>
    <recommendedName>
        <fullName evidence="4 24">Diacylglycerol kinase</fullName>
        <ecNumber evidence="3 24">2.7.1.107</ecNumber>
    </recommendedName>
</protein>
<keyword evidence="11 22" id="KW-0547">Nucleotide-binding</keyword>
<dbReference type="EMBL" id="LHPI01000001">
    <property type="protein sequence ID" value="KOO09226.1"/>
    <property type="molecule type" value="Genomic_DNA"/>
</dbReference>
<keyword evidence="17 24" id="KW-0472">Membrane</keyword>
<gene>
    <name evidence="25" type="ORF">AKJ31_02370</name>
</gene>
<comment type="caution">
    <text evidence="25">The sequence shown here is derived from an EMBL/GenBank/DDBJ whole genome shotgun (WGS) entry which is preliminary data.</text>
</comment>
<feature type="binding site" evidence="22">
    <location>
        <position position="22"/>
    </location>
    <ligand>
        <name>ATP</name>
        <dbReference type="ChEBI" id="CHEBI:30616"/>
    </ligand>
</feature>
<dbReference type="EC" id="2.7.1.107" evidence="3 24"/>
<evidence type="ECO:0000256" key="15">
    <source>
        <dbReference type="ARBA" id="ARBA00022989"/>
    </source>
</evidence>
<sequence length="124" mass="13423">MTAGVEKTQVKGMKRVINATGYSFKGLTAAWKYEAAFRQEAVLAVLLTFVALILPISSTEKVALIACVVFVMVVELLNSAIEAVVDRVGMEHHELSGRAKDMGSAAVFLSLCLTFGVWVTILFL</sequence>
<evidence type="ECO:0000256" key="2">
    <source>
        <dbReference type="ARBA" id="ARBA00005967"/>
    </source>
</evidence>
<evidence type="ECO:0000256" key="10">
    <source>
        <dbReference type="ARBA" id="ARBA00022723"/>
    </source>
</evidence>
<feature type="binding site" evidence="23">
    <location>
        <position position="34"/>
    </location>
    <ligand>
        <name>a divalent metal cation</name>
        <dbReference type="ChEBI" id="CHEBI:60240"/>
    </ligand>
</feature>
<keyword evidence="9 24" id="KW-0812">Transmembrane</keyword>
<keyword evidence="8 24" id="KW-0808">Transferase</keyword>
<feature type="binding site" evidence="22">
    <location>
        <begin position="91"/>
        <end position="93"/>
    </location>
    <ligand>
        <name>ATP</name>
        <dbReference type="ChEBI" id="CHEBI:30616"/>
    </ligand>
</feature>
<evidence type="ECO:0000256" key="13">
    <source>
        <dbReference type="ARBA" id="ARBA00022840"/>
    </source>
</evidence>
<feature type="transmembrane region" description="Helical" evidence="24">
    <location>
        <begin position="105"/>
        <end position="123"/>
    </location>
</feature>
<comment type="function">
    <text evidence="24">Catalyzes the ATP-dependent phosphorylation of sn-l,2-diacylglycerol (DAG) to phosphatidic acid. Involved in the recycling of diacylglycerol produced as a by-product during membrane-derived oligosaccharide (MDO) biosynthesis.</text>
</comment>
<evidence type="ECO:0000256" key="22">
    <source>
        <dbReference type="PIRSR" id="PIRSR600829-3"/>
    </source>
</evidence>
<evidence type="ECO:0000256" key="18">
    <source>
        <dbReference type="ARBA" id="ARBA00023209"/>
    </source>
</evidence>
<keyword evidence="14 23" id="KW-0460">Magnesium</keyword>
<feature type="binding site" evidence="22">
    <location>
        <position position="34"/>
    </location>
    <ligand>
        <name>ATP</name>
        <dbReference type="ChEBI" id="CHEBI:30616"/>
    </ligand>
</feature>
<feature type="binding site" evidence="22">
    <location>
        <begin position="100"/>
        <end position="101"/>
    </location>
    <ligand>
        <name>ATP</name>
        <dbReference type="ChEBI" id="CHEBI:30616"/>
    </ligand>
</feature>
<dbReference type="Gene3D" id="1.10.287.3610">
    <property type="match status" value="1"/>
</dbReference>
<dbReference type="AlphaFoldDB" id="A0A0M0I4H1"/>
<dbReference type="CDD" id="cd14264">
    <property type="entry name" value="DAGK_IM"/>
    <property type="match status" value="1"/>
</dbReference>
<keyword evidence="15 24" id="KW-1133">Transmembrane helix</keyword>
<comment type="catalytic activity">
    <reaction evidence="24">
        <text>a 1,2-diacyl-sn-glycerol + ATP = a 1,2-diacyl-sn-glycero-3-phosphate + ADP + H(+)</text>
        <dbReference type="Rhea" id="RHEA:10272"/>
        <dbReference type="ChEBI" id="CHEBI:15378"/>
        <dbReference type="ChEBI" id="CHEBI:17815"/>
        <dbReference type="ChEBI" id="CHEBI:30616"/>
        <dbReference type="ChEBI" id="CHEBI:58608"/>
        <dbReference type="ChEBI" id="CHEBI:456216"/>
        <dbReference type="EC" id="2.7.1.107"/>
    </reaction>
</comment>
<evidence type="ECO:0000256" key="12">
    <source>
        <dbReference type="ARBA" id="ARBA00022777"/>
    </source>
</evidence>
<dbReference type="RefSeq" id="WP_053407485.1">
    <property type="nucleotide sequence ID" value="NZ_DAIPHI010000007.1"/>
</dbReference>
<dbReference type="PANTHER" id="PTHR34299">
    <property type="entry name" value="DIACYLGLYCEROL KINASE"/>
    <property type="match status" value="1"/>
</dbReference>
<dbReference type="Proteomes" id="UP000037530">
    <property type="component" value="Unassembled WGS sequence"/>
</dbReference>
<keyword evidence="16 24" id="KW-0443">Lipid metabolism</keyword>
<keyword evidence="13 22" id="KW-0067">ATP-binding</keyword>
<proteinExistence type="inferred from homology"/>